<evidence type="ECO:0000313" key="4">
    <source>
        <dbReference type="Proteomes" id="UP001195483"/>
    </source>
</evidence>
<protein>
    <submittedName>
        <fullName evidence="3">Uncharacterized protein</fullName>
    </submittedName>
</protein>
<proteinExistence type="predicted"/>
<feature type="transmembrane region" description="Helical" evidence="2">
    <location>
        <begin position="217"/>
        <end position="235"/>
    </location>
</feature>
<keyword evidence="4" id="KW-1185">Reference proteome</keyword>
<evidence type="ECO:0000256" key="1">
    <source>
        <dbReference type="SAM" id="MobiDB-lite"/>
    </source>
</evidence>
<evidence type="ECO:0000256" key="2">
    <source>
        <dbReference type="SAM" id="Phobius"/>
    </source>
</evidence>
<feature type="compositionally biased region" description="Polar residues" evidence="1">
    <location>
        <begin position="153"/>
        <end position="169"/>
    </location>
</feature>
<keyword evidence="2" id="KW-0472">Membrane</keyword>
<reference evidence="3" key="3">
    <citation type="submission" date="2023-05" db="EMBL/GenBank/DDBJ databases">
        <authorList>
            <person name="Smith C.H."/>
        </authorList>
    </citation>
    <scope>NUCLEOTIDE SEQUENCE</scope>
    <source>
        <strain evidence="3">CHS0354</strain>
        <tissue evidence="3">Mantle</tissue>
    </source>
</reference>
<feature type="transmembrane region" description="Helical" evidence="2">
    <location>
        <begin position="242"/>
        <end position="261"/>
    </location>
</feature>
<name>A0AAE0VLQ6_9BIVA</name>
<dbReference type="AlphaFoldDB" id="A0AAE0VLQ6"/>
<keyword evidence="2" id="KW-0812">Transmembrane</keyword>
<feature type="region of interest" description="Disordered" evidence="1">
    <location>
        <begin position="153"/>
        <end position="172"/>
    </location>
</feature>
<organism evidence="3 4">
    <name type="scientific">Potamilus streckersoni</name>
    <dbReference type="NCBI Taxonomy" id="2493646"/>
    <lineage>
        <taxon>Eukaryota</taxon>
        <taxon>Metazoa</taxon>
        <taxon>Spiralia</taxon>
        <taxon>Lophotrochozoa</taxon>
        <taxon>Mollusca</taxon>
        <taxon>Bivalvia</taxon>
        <taxon>Autobranchia</taxon>
        <taxon>Heteroconchia</taxon>
        <taxon>Palaeoheterodonta</taxon>
        <taxon>Unionida</taxon>
        <taxon>Unionoidea</taxon>
        <taxon>Unionidae</taxon>
        <taxon>Ambleminae</taxon>
        <taxon>Lampsilini</taxon>
        <taxon>Potamilus</taxon>
    </lineage>
</organism>
<reference evidence="3" key="2">
    <citation type="journal article" date="2021" name="Genome Biol. Evol.">
        <title>Developing a high-quality reference genome for a parasitic bivalve with doubly uniparental inheritance (Bivalvia: Unionida).</title>
        <authorList>
            <person name="Smith C.H."/>
        </authorList>
    </citation>
    <scope>NUCLEOTIDE SEQUENCE</scope>
    <source>
        <strain evidence="3">CHS0354</strain>
        <tissue evidence="3">Mantle</tissue>
    </source>
</reference>
<accession>A0AAE0VLQ6</accession>
<keyword evidence="2" id="KW-1133">Transmembrane helix</keyword>
<dbReference type="EMBL" id="JAEAOA010001427">
    <property type="protein sequence ID" value="KAK3582241.1"/>
    <property type="molecule type" value="Genomic_DNA"/>
</dbReference>
<sequence>MSNKEHNKKQVTKRGTTSKPKLNDIGIYDKSFIPKKFQDVSALLLLFIIQVIFMNSVYIKTKTISSPDKDLPIAYSKSVNKEQANDGNVYWNRHTFSGMPNAANLGAYIRYSDYDLVSVISKIDIYAMIYDYTKYSVRSAKNIKFIHPELEGSTQEKATPSDINSNNTDKPSEGLDYDYATSWSYPVQEVINFFIPSYFGYGGQTYWGDMPFTASPIFFGIIILLLAIIGCVIYRRDSTVQMLIAVAIFSLLLSFGNYFPLFF</sequence>
<comment type="caution">
    <text evidence="3">The sequence shown here is derived from an EMBL/GenBank/DDBJ whole genome shotgun (WGS) entry which is preliminary data.</text>
</comment>
<feature type="transmembrane region" description="Helical" evidence="2">
    <location>
        <begin position="40"/>
        <end position="59"/>
    </location>
</feature>
<gene>
    <name evidence="3" type="ORF">CHS0354_023780</name>
</gene>
<dbReference type="Proteomes" id="UP001195483">
    <property type="component" value="Unassembled WGS sequence"/>
</dbReference>
<evidence type="ECO:0000313" key="3">
    <source>
        <dbReference type="EMBL" id="KAK3582241.1"/>
    </source>
</evidence>
<reference evidence="3" key="1">
    <citation type="journal article" date="2021" name="Genome Biol. Evol.">
        <title>A High-Quality Reference Genome for a Parasitic Bivalve with Doubly Uniparental Inheritance (Bivalvia: Unionida).</title>
        <authorList>
            <person name="Smith C.H."/>
        </authorList>
    </citation>
    <scope>NUCLEOTIDE SEQUENCE</scope>
    <source>
        <strain evidence="3">CHS0354</strain>
    </source>
</reference>